<accession>A0A6H1ZCF8</accession>
<dbReference type="EMBL" id="MT145191">
    <property type="protein sequence ID" value="QJI04878.1"/>
    <property type="molecule type" value="Genomic_DNA"/>
</dbReference>
<evidence type="ECO:0000313" key="1">
    <source>
        <dbReference type="EMBL" id="QJA45234.1"/>
    </source>
</evidence>
<gene>
    <name evidence="3" type="ORF">MM415A00124_0053</name>
    <name evidence="2" type="ORF">MM415B00156_0053</name>
    <name evidence="1" type="ORF">TM448A00198_0049</name>
</gene>
<dbReference type="EMBL" id="MT141576">
    <property type="protein sequence ID" value="QJA67813.1"/>
    <property type="molecule type" value="Genomic_DNA"/>
</dbReference>
<name>A0A6H1ZCF8_9ZZZZ</name>
<protein>
    <submittedName>
        <fullName evidence="1">Uncharacterized protein</fullName>
    </submittedName>
</protein>
<evidence type="ECO:0000313" key="3">
    <source>
        <dbReference type="EMBL" id="QJI04878.1"/>
    </source>
</evidence>
<dbReference type="AlphaFoldDB" id="A0A6H1ZCF8"/>
<dbReference type="EMBL" id="MT143987">
    <property type="protein sequence ID" value="QJA45234.1"/>
    <property type="molecule type" value="Genomic_DNA"/>
</dbReference>
<sequence length="68" mass="7223">MTTRKSMTLASATLQDIISKGAAMNASGLRGDGAERQQPIREEAHALLDAYLDHMADAGTHARAIISD</sequence>
<organism evidence="1">
    <name type="scientific">viral metagenome</name>
    <dbReference type="NCBI Taxonomy" id="1070528"/>
    <lineage>
        <taxon>unclassified sequences</taxon>
        <taxon>metagenomes</taxon>
        <taxon>organismal metagenomes</taxon>
    </lineage>
</organism>
<reference evidence="1" key="1">
    <citation type="submission" date="2020-03" db="EMBL/GenBank/DDBJ databases">
        <title>The deep terrestrial virosphere.</title>
        <authorList>
            <person name="Holmfeldt K."/>
            <person name="Nilsson E."/>
            <person name="Simone D."/>
            <person name="Lopez-Fernandez M."/>
            <person name="Wu X."/>
            <person name="de Brujin I."/>
            <person name="Lundin D."/>
            <person name="Andersson A."/>
            <person name="Bertilsson S."/>
            <person name="Dopson M."/>
        </authorList>
    </citation>
    <scope>NUCLEOTIDE SEQUENCE</scope>
    <source>
        <strain evidence="3">MM415A00124</strain>
        <strain evidence="2">MM415B00156</strain>
        <strain evidence="1">TM448A00198</strain>
    </source>
</reference>
<evidence type="ECO:0000313" key="2">
    <source>
        <dbReference type="EMBL" id="QJA67813.1"/>
    </source>
</evidence>
<proteinExistence type="predicted"/>